<gene>
    <name evidence="2" type="ORF">H2200_006842</name>
</gene>
<name>A0AA39CIB7_9EURO</name>
<dbReference type="Proteomes" id="UP001172673">
    <property type="component" value="Unassembled WGS sequence"/>
</dbReference>
<sequence>MSSELTKVFTKNACPPAGPYSQAIKAAGQVWVAGQIPADSNGQLVEGSVADKTKQCCENIKAILEEAGSGLEKVVRAGVFLSDMKHFSEMNGVYEQYFSHKPARTCVAVKELPKGVDVEIEAIAIQ</sequence>
<dbReference type="InterPro" id="IPR006175">
    <property type="entry name" value="YjgF/YER057c/UK114"/>
</dbReference>
<dbReference type="NCBIfam" id="TIGR00004">
    <property type="entry name" value="Rid family detoxifying hydrolase"/>
    <property type="match status" value="1"/>
</dbReference>
<accession>A0AA39CIB7</accession>
<comment type="caution">
    <text evidence="2">The sequence shown here is derived from an EMBL/GenBank/DDBJ whole genome shotgun (WGS) entry which is preliminary data.</text>
</comment>
<dbReference type="InterPro" id="IPR035959">
    <property type="entry name" value="RutC-like_sf"/>
</dbReference>
<dbReference type="Pfam" id="PF01042">
    <property type="entry name" value="Ribonuc_L-PSP"/>
    <property type="match status" value="1"/>
</dbReference>
<comment type="similarity">
    <text evidence="1">Belongs to the RutC family.</text>
</comment>
<dbReference type="EMBL" id="JAPDRK010000009">
    <property type="protein sequence ID" value="KAJ9609071.1"/>
    <property type="molecule type" value="Genomic_DNA"/>
</dbReference>
<dbReference type="PANTHER" id="PTHR11803:SF58">
    <property type="entry name" value="PROTEIN HMF1-RELATED"/>
    <property type="match status" value="1"/>
</dbReference>
<dbReference type="AlphaFoldDB" id="A0AA39CIB7"/>
<keyword evidence="3" id="KW-1185">Reference proteome</keyword>
<dbReference type="GO" id="GO:0019239">
    <property type="term" value="F:deaminase activity"/>
    <property type="evidence" value="ECO:0007669"/>
    <property type="project" value="TreeGrafter"/>
</dbReference>
<dbReference type="FunFam" id="3.30.1330.40:FF:000001">
    <property type="entry name" value="L-PSP family endoribonuclease"/>
    <property type="match status" value="1"/>
</dbReference>
<dbReference type="SUPFAM" id="SSF55298">
    <property type="entry name" value="YjgF-like"/>
    <property type="match status" value="1"/>
</dbReference>
<dbReference type="CDD" id="cd00448">
    <property type="entry name" value="YjgF_YER057c_UK114_family"/>
    <property type="match status" value="1"/>
</dbReference>
<reference evidence="2" key="1">
    <citation type="submission" date="2022-10" db="EMBL/GenBank/DDBJ databases">
        <title>Culturing micro-colonial fungi from biological soil crusts in the Mojave desert and describing Neophaeococcomyces mojavensis, and introducing the new genera and species Taxawa tesnikishii.</title>
        <authorList>
            <person name="Kurbessoian T."/>
            <person name="Stajich J.E."/>
        </authorList>
    </citation>
    <scope>NUCLEOTIDE SEQUENCE</scope>
    <source>
        <strain evidence="2">TK_41</strain>
    </source>
</reference>
<protein>
    <recommendedName>
        <fullName evidence="4">YjgF-like protein</fullName>
    </recommendedName>
</protein>
<evidence type="ECO:0008006" key="4">
    <source>
        <dbReference type="Google" id="ProtNLM"/>
    </source>
</evidence>
<evidence type="ECO:0000313" key="2">
    <source>
        <dbReference type="EMBL" id="KAJ9609071.1"/>
    </source>
</evidence>
<proteinExistence type="inferred from homology"/>
<dbReference type="GO" id="GO:0005739">
    <property type="term" value="C:mitochondrion"/>
    <property type="evidence" value="ECO:0007669"/>
    <property type="project" value="TreeGrafter"/>
</dbReference>
<dbReference type="PANTHER" id="PTHR11803">
    <property type="entry name" value="2-IMINOBUTANOATE/2-IMINOPROPANOATE DEAMINASE RIDA"/>
    <property type="match status" value="1"/>
</dbReference>
<evidence type="ECO:0000256" key="1">
    <source>
        <dbReference type="ARBA" id="ARBA00010552"/>
    </source>
</evidence>
<evidence type="ECO:0000313" key="3">
    <source>
        <dbReference type="Proteomes" id="UP001172673"/>
    </source>
</evidence>
<organism evidence="2 3">
    <name type="scientific">Cladophialophora chaetospira</name>
    <dbReference type="NCBI Taxonomy" id="386627"/>
    <lineage>
        <taxon>Eukaryota</taxon>
        <taxon>Fungi</taxon>
        <taxon>Dikarya</taxon>
        <taxon>Ascomycota</taxon>
        <taxon>Pezizomycotina</taxon>
        <taxon>Eurotiomycetes</taxon>
        <taxon>Chaetothyriomycetidae</taxon>
        <taxon>Chaetothyriales</taxon>
        <taxon>Herpotrichiellaceae</taxon>
        <taxon>Cladophialophora</taxon>
    </lineage>
</organism>
<dbReference type="Gene3D" id="3.30.1330.40">
    <property type="entry name" value="RutC-like"/>
    <property type="match status" value="1"/>
</dbReference>
<dbReference type="GO" id="GO:0005829">
    <property type="term" value="C:cytosol"/>
    <property type="evidence" value="ECO:0007669"/>
    <property type="project" value="TreeGrafter"/>
</dbReference>
<dbReference type="InterPro" id="IPR006056">
    <property type="entry name" value="RidA"/>
</dbReference>